<keyword evidence="6" id="KW-1133">Transmembrane helix</keyword>
<evidence type="ECO:0000256" key="3">
    <source>
        <dbReference type="ARBA" id="ARBA00023004"/>
    </source>
</evidence>
<dbReference type="InterPro" id="IPR017972">
    <property type="entry name" value="Cyt_P450_CS"/>
</dbReference>
<dbReference type="Proteomes" id="UP001374584">
    <property type="component" value="Unassembled WGS sequence"/>
</dbReference>
<dbReference type="GO" id="GO:0020037">
    <property type="term" value="F:heme binding"/>
    <property type="evidence" value="ECO:0007669"/>
    <property type="project" value="InterPro"/>
</dbReference>
<evidence type="ECO:0000256" key="6">
    <source>
        <dbReference type="SAM" id="Phobius"/>
    </source>
</evidence>
<evidence type="ECO:0000313" key="7">
    <source>
        <dbReference type="EMBL" id="KAK7364308.1"/>
    </source>
</evidence>
<dbReference type="Gene3D" id="1.10.630.10">
    <property type="entry name" value="Cytochrome P450"/>
    <property type="match status" value="1"/>
</dbReference>
<keyword evidence="5" id="KW-0503">Monooxygenase</keyword>
<dbReference type="GO" id="GO:0004497">
    <property type="term" value="F:monooxygenase activity"/>
    <property type="evidence" value="ECO:0007669"/>
    <property type="project" value="UniProtKB-KW"/>
</dbReference>
<dbReference type="InterPro" id="IPR002401">
    <property type="entry name" value="Cyt_P450_E_grp-I"/>
</dbReference>
<dbReference type="AlphaFoldDB" id="A0AAN9RF77"/>
<dbReference type="InterPro" id="IPR001128">
    <property type="entry name" value="Cyt_P450"/>
</dbReference>
<dbReference type="PROSITE" id="PS00086">
    <property type="entry name" value="CYTOCHROME_P450"/>
    <property type="match status" value="1"/>
</dbReference>
<dbReference type="PANTHER" id="PTHR47955">
    <property type="entry name" value="CYTOCHROME P450 FAMILY 71 PROTEIN"/>
    <property type="match status" value="1"/>
</dbReference>
<dbReference type="PANTHER" id="PTHR47955:SF15">
    <property type="entry name" value="CYTOCHROME P450 71A2-LIKE"/>
    <property type="match status" value="1"/>
</dbReference>
<dbReference type="PRINTS" id="PR00385">
    <property type="entry name" value="P450"/>
</dbReference>
<comment type="similarity">
    <text evidence="1 5">Belongs to the cytochrome P450 family.</text>
</comment>
<dbReference type="FunFam" id="1.10.630.10:FF:000011">
    <property type="entry name" value="Cytochrome P450 83B1"/>
    <property type="match status" value="1"/>
</dbReference>
<keyword evidence="6" id="KW-0812">Transmembrane</keyword>
<feature type="binding site" description="axial binding residue" evidence="4">
    <location>
        <position position="460"/>
    </location>
    <ligand>
        <name>heme</name>
        <dbReference type="ChEBI" id="CHEBI:30413"/>
    </ligand>
    <ligandPart>
        <name>Fe</name>
        <dbReference type="ChEBI" id="CHEBI:18248"/>
    </ligandPart>
</feature>
<evidence type="ECO:0000256" key="5">
    <source>
        <dbReference type="RuleBase" id="RU000461"/>
    </source>
</evidence>
<dbReference type="PRINTS" id="PR00463">
    <property type="entry name" value="EP450I"/>
</dbReference>
<reference evidence="7 8" key="1">
    <citation type="submission" date="2024-01" db="EMBL/GenBank/DDBJ databases">
        <title>The genomes of 5 underutilized Papilionoideae crops provide insights into root nodulation and disease resistanc.</title>
        <authorList>
            <person name="Jiang F."/>
        </authorList>
    </citation>
    <scope>NUCLEOTIDE SEQUENCE [LARGE SCALE GENOMIC DNA]</scope>
    <source>
        <strain evidence="7">JINMINGXINNONG_FW02</strain>
        <tissue evidence="7">Leaves</tissue>
    </source>
</reference>
<keyword evidence="6" id="KW-0472">Membrane</keyword>
<dbReference type="GO" id="GO:0016705">
    <property type="term" value="F:oxidoreductase activity, acting on paired donors, with incorporation or reduction of molecular oxygen"/>
    <property type="evidence" value="ECO:0007669"/>
    <property type="project" value="InterPro"/>
</dbReference>
<dbReference type="CDD" id="cd11072">
    <property type="entry name" value="CYP71-like"/>
    <property type="match status" value="1"/>
</dbReference>
<evidence type="ECO:0000256" key="4">
    <source>
        <dbReference type="PIRSR" id="PIRSR602401-1"/>
    </source>
</evidence>
<dbReference type="InterPro" id="IPR036396">
    <property type="entry name" value="Cyt_P450_sf"/>
</dbReference>
<dbReference type="SUPFAM" id="SSF48264">
    <property type="entry name" value="Cytochrome P450"/>
    <property type="match status" value="1"/>
</dbReference>
<comment type="caution">
    <text evidence="7">The sequence shown here is derived from an EMBL/GenBank/DDBJ whole genome shotgun (WGS) entry which is preliminary data.</text>
</comment>
<feature type="transmembrane region" description="Helical" evidence="6">
    <location>
        <begin position="12"/>
        <end position="33"/>
    </location>
</feature>
<keyword evidence="5" id="KW-0560">Oxidoreductase</keyword>
<organism evidence="7 8">
    <name type="scientific">Phaseolus coccineus</name>
    <name type="common">Scarlet runner bean</name>
    <name type="synonym">Phaseolus multiflorus</name>
    <dbReference type="NCBI Taxonomy" id="3886"/>
    <lineage>
        <taxon>Eukaryota</taxon>
        <taxon>Viridiplantae</taxon>
        <taxon>Streptophyta</taxon>
        <taxon>Embryophyta</taxon>
        <taxon>Tracheophyta</taxon>
        <taxon>Spermatophyta</taxon>
        <taxon>Magnoliopsida</taxon>
        <taxon>eudicotyledons</taxon>
        <taxon>Gunneridae</taxon>
        <taxon>Pentapetalae</taxon>
        <taxon>rosids</taxon>
        <taxon>fabids</taxon>
        <taxon>Fabales</taxon>
        <taxon>Fabaceae</taxon>
        <taxon>Papilionoideae</taxon>
        <taxon>50 kb inversion clade</taxon>
        <taxon>NPAAA clade</taxon>
        <taxon>indigoferoid/millettioid clade</taxon>
        <taxon>Phaseoleae</taxon>
        <taxon>Phaseolus</taxon>
    </lineage>
</organism>
<gene>
    <name evidence="7" type="ORF">VNO80_12864</name>
</gene>
<keyword evidence="4 5" id="KW-0349">Heme</keyword>
<name>A0AAN9RF77_PHACN</name>
<sequence length="519" mass="58568">MFTSLYENSSIWFFLPIATLIIFFLPTVINLLSKCNRNFNSAMTNKTSPPSPPKLPIIGNLHLLGALTHRNLHSFAQTYGPLMLLHFGKVPVLVVSTAEGAREVMKTHDLVFCSRPHRKMFDIFAYDSKDVAAAPYGNYWRQIRSISVLHLLSAKKVQSFAAVREEEISIMMDKIKKCCSSLMPVNLTDLLTTLTNDIVCRATLGMRYSEEGGIKLREPLNEMTELFGASVIGDYIPWLDWLGNVNGMYGKAKRVAKELDELFDEIIDEHASRRVHDVHGDDDEEHNDFVDILLRIQETNVLGFDIDKTIIKALMQDIFAAGIESNTTILGWIMTELLRDPIVMQKLQGEIRNVVSGRTRITEEDLTSMHYLKAVIKESFRLHPPAPLLLPRESMEDAKVMGYDIARGTQVIINAWAIARDPSFWDKPEQFEPERFLNSSIDVKGHDFEVLPFGAGRRGCPGIMFAMNVIELVLANLLHKFNWEVPSGAEGQQTLNMAESNGLTSHRKFPLIAIASYDA</sequence>
<evidence type="ECO:0008006" key="9">
    <source>
        <dbReference type="Google" id="ProtNLM"/>
    </source>
</evidence>
<dbReference type="GO" id="GO:0005506">
    <property type="term" value="F:iron ion binding"/>
    <property type="evidence" value="ECO:0007669"/>
    <property type="project" value="InterPro"/>
</dbReference>
<comment type="cofactor">
    <cofactor evidence="4">
        <name>heme</name>
        <dbReference type="ChEBI" id="CHEBI:30413"/>
    </cofactor>
</comment>
<evidence type="ECO:0000256" key="2">
    <source>
        <dbReference type="ARBA" id="ARBA00022723"/>
    </source>
</evidence>
<keyword evidence="8" id="KW-1185">Reference proteome</keyword>
<dbReference type="Pfam" id="PF00067">
    <property type="entry name" value="p450"/>
    <property type="match status" value="1"/>
</dbReference>
<keyword evidence="3 4" id="KW-0408">Iron</keyword>
<evidence type="ECO:0000313" key="8">
    <source>
        <dbReference type="Proteomes" id="UP001374584"/>
    </source>
</evidence>
<accession>A0AAN9RF77</accession>
<evidence type="ECO:0000256" key="1">
    <source>
        <dbReference type="ARBA" id="ARBA00010617"/>
    </source>
</evidence>
<keyword evidence="2 4" id="KW-0479">Metal-binding</keyword>
<protein>
    <recommendedName>
        <fullName evidence="9">Cytochrome P450</fullName>
    </recommendedName>
</protein>
<proteinExistence type="inferred from homology"/>
<dbReference type="EMBL" id="JAYMYR010000005">
    <property type="protein sequence ID" value="KAK7364308.1"/>
    <property type="molecule type" value="Genomic_DNA"/>
</dbReference>